<dbReference type="EMBL" id="JACGWO010000002">
    <property type="protein sequence ID" value="KAK4434608.1"/>
    <property type="molecule type" value="Genomic_DNA"/>
</dbReference>
<feature type="region of interest" description="Disordered" evidence="1">
    <location>
        <begin position="18"/>
        <end position="45"/>
    </location>
</feature>
<comment type="caution">
    <text evidence="2">The sequence shown here is derived from an EMBL/GenBank/DDBJ whole genome shotgun (WGS) entry which is preliminary data.</text>
</comment>
<reference evidence="2" key="1">
    <citation type="submission" date="2020-06" db="EMBL/GenBank/DDBJ databases">
        <authorList>
            <person name="Li T."/>
            <person name="Hu X."/>
            <person name="Zhang T."/>
            <person name="Song X."/>
            <person name="Zhang H."/>
            <person name="Dai N."/>
            <person name="Sheng W."/>
            <person name="Hou X."/>
            <person name="Wei L."/>
        </authorList>
    </citation>
    <scope>NUCLEOTIDE SEQUENCE</scope>
    <source>
        <strain evidence="2">3651</strain>
        <tissue evidence="2">Leaf</tissue>
    </source>
</reference>
<reference evidence="2" key="2">
    <citation type="journal article" date="2024" name="Plant">
        <title>Genomic evolution and insights into agronomic trait innovations of Sesamum species.</title>
        <authorList>
            <person name="Miao H."/>
            <person name="Wang L."/>
            <person name="Qu L."/>
            <person name="Liu H."/>
            <person name="Sun Y."/>
            <person name="Le M."/>
            <person name="Wang Q."/>
            <person name="Wei S."/>
            <person name="Zheng Y."/>
            <person name="Lin W."/>
            <person name="Duan Y."/>
            <person name="Cao H."/>
            <person name="Xiong S."/>
            <person name="Wang X."/>
            <person name="Wei L."/>
            <person name="Li C."/>
            <person name="Ma Q."/>
            <person name="Ju M."/>
            <person name="Zhao R."/>
            <person name="Li G."/>
            <person name="Mu C."/>
            <person name="Tian Q."/>
            <person name="Mei H."/>
            <person name="Zhang T."/>
            <person name="Gao T."/>
            <person name="Zhang H."/>
        </authorList>
    </citation>
    <scope>NUCLEOTIDE SEQUENCE</scope>
    <source>
        <strain evidence="2">3651</strain>
    </source>
</reference>
<proteinExistence type="predicted"/>
<sequence length="104" mass="11618">MSQPLVATCSLENSLLIRSAQSPPPPNSVDSSPPPYIEENPISNSTAEDEDFTCFNIALSWALRIRPFLKTHAMIGLLIWVAQYLEHTCRPKRLTKPSLLVKLT</sequence>
<accession>A0AAE1YS18</accession>
<evidence type="ECO:0000256" key="1">
    <source>
        <dbReference type="SAM" id="MobiDB-lite"/>
    </source>
</evidence>
<keyword evidence="3" id="KW-1185">Reference proteome</keyword>
<evidence type="ECO:0000313" key="2">
    <source>
        <dbReference type="EMBL" id="KAK4434608.1"/>
    </source>
</evidence>
<dbReference type="AlphaFoldDB" id="A0AAE1YS18"/>
<organism evidence="2 3">
    <name type="scientific">Sesamum alatum</name>
    <dbReference type="NCBI Taxonomy" id="300844"/>
    <lineage>
        <taxon>Eukaryota</taxon>
        <taxon>Viridiplantae</taxon>
        <taxon>Streptophyta</taxon>
        <taxon>Embryophyta</taxon>
        <taxon>Tracheophyta</taxon>
        <taxon>Spermatophyta</taxon>
        <taxon>Magnoliopsida</taxon>
        <taxon>eudicotyledons</taxon>
        <taxon>Gunneridae</taxon>
        <taxon>Pentapetalae</taxon>
        <taxon>asterids</taxon>
        <taxon>lamiids</taxon>
        <taxon>Lamiales</taxon>
        <taxon>Pedaliaceae</taxon>
        <taxon>Sesamum</taxon>
    </lineage>
</organism>
<name>A0AAE1YS18_9LAMI</name>
<gene>
    <name evidence="2" type="ORF">Salat_0623600</name>
</gene>
<feature type="compositionally biased region" description="Pro residues" evidence="1">
    <location>
        <begin position="22"/>
        <end position="36"/>
    </location>
</feature>
<protein>
    <submittedName>
        <fullName evidence="2">Uncharacterized protein</fullName>
    </submittedName>
</protein>
<evidence type="ECO:0000313" key="3">
    <source>
        <dbReference type="Proteomes" id="UP001293254"/>
    </source>
</evidence>
<dbReference type="Proteomes" id="UP001293254">
    <property type="component" value="Unassembled WGS sequence"/>
</dbReference>